<keyword evidence="2" id="KW-1185">Reference proteome</keyword>
<organism evidence="1 2">
    <name type="scientific">Blastomyces parvus</name>
    <dbReference type="NCBI Taxonomy" id="2060905"/>
    <lineage>
        <taxon>Eukaryota</taxon>
        <taxon>Fungi</taxon>
        <taxon>Dikarya</taxon>
        <taxon>Ascomycota</taxon>
        <taxon>Pezizomycotina</taxon>
        <taxon>Eurotiomycetes</taxon>
        <taxon>Eurotiomycetidae</taxon>
        <taxon>Onygenales</taxon>
        <taxon>Ajellomycetaceae</taxon>
        <taxon>Blastomyces</taxon>
    </lineage>
</organism>
<accession>A0A2B7WN69</accession>
<dbReference type="AlphaFoldDB" id="A0A2B7WN69"/>
<evidence type="ECO:0000313" key="1">
    <source>
        <dbReference type="EMBL" id="PGG97998.1"/>
    </source>
</evidence>
<comment type="caution">
    <text evidence="1">The sequence shown here is derived from an EMBL/GenBank/DDBJ whole genome shotgun (WGS) entry which is preliminary data.</text>
</comment>
<dbReference type="Proteomes" id="UP000224080">
    <property type="component" value="Unassembled WGS sequence"/>
</dbReference>
<name>A0A2B7WN69_9EURO</name>
<gene>
    <name evidence="1" type="ORF">GX51_07040</name>
</gene>
<dbReference type="EMBL" id="PDNC01000130">
    <property type="protein sequence ID" value="PGG97998.1"/>
    <property type="molecule type" value="Genomic_DNA"/>
</dbReference>
<reference evidence="1 2" key="1">
    <citation type="submission" date="2017-10" db="EMBL/GenBank/DDBJ databases">
        <title>Comparative genomics in systemic dimorphic fungi from Ajellomycetaceae.</title>
        <authorList>
            <person name="Munoz J.F."/>
            <person name="Mcewen J.G."/>
            <person name="Clay O.K."/>
            <person name="Cuomo C.A."/>
        </authorList>
    </citation>
    <scope>NUCLEOTIDE SEQUENCE [LARGE SCALE GENOMIC DNA]</scope>
    <source>
        <strain evidence="1 2">UAMH130</strain>
    </source>
</reference>
<evidence type="ECO:0000313" key="2">
    <source>
        <dbReference type="Proteomes" id="UP000224080"/>
    </source>
</evidence>
<sequence>MLCLDYELWSRVVQRGQSEDEQQQNETVESEVGAFCVAVGRRVEYLVQASAKGTGYQTLLNSGPGPGSHAIKIIVVGRALSKNTHLATAGLPAPKLPSACQKAYFKTSEQVVSLHALPKSDFRRGKAVAFPQHENFRKYAQTTAVCKDVSAVS</sequence>
<protein>
    <submittedName>
        <fullName evidence="1">Uncharacterized protein</fullName>
    </submittedName>
</protein>
<proteinExistence type="predicted"/>